<protein>
    <submittedName>
        <fullName evidence="2">Uncharacterized protein</fullName>
    </submittedName>
</protein>
<reference evidence="2 3" key="1">
    <citation type="journal article" date="2015" name="Genome Biol. Evol.">
        <title>Comparative Genomics of a Bacterivorous Green Alga Reveals Evolutionary Causalities and Consequences of Phago-Mixotrophic Mode of Nutrition.</title>
        <authorList>
            <person name="Burns J.A."/>
            <person name="Paasch A."/>
            <person name="Narechania A."/>
            <person name="Kim E."/>
        </authorList>
    </citation>
    <scope>NUCLEOTIDE SEQUENCE [LARGE SCALE GENOMIC DNA]</scope>
    <source>
        <strain evidence="2 3">PLY_AMNH</strain>
    </source>
</reference>
<comment type="caution">
    <text evidence="2">The sequence shown here is derived from an EMBL/GenBank/DDBJ whole genome shotgun (WGS) entry which is preliminary data.</text>
</comment>
<accession>A0AAE0H1Y1</accession>
<organism evidence="2 3">
    <name type="scientific">Cymbomonas tetramitiformis</name>
    <dbReference type="NCBI Taxonomy" id="36881"/>
    <lineage>
        <taxon>Eukaryota</taxon>
        <taxon>Viridiplantae</taxon>
        <taxon>Chlorophyta</taxon>
        <taxon>Pyramimonadophyceae</taxon>
        <taxon>Pyramimonadales</taxon>
        <taxon>Pyramimonadaceae</taxon>
        <taxon>Cymbomonas</taxon>
    </lineage>
</organism>
<feature type="compositionally biased region" description="Basic residues" evidence="1">
    <location>
        <begin position="144"/>
        <end position="154"/>
    </location>
</feature>
<dbReference type="EMBL" id="LGRX02000542">
    <property type="protein sequence ID" value="KAK3288240.1"/>
    <property type="molecule type" value="Genomic_DNA"/>
</dbReference>
<dbReference type="Proteomes" id="UP001190700">
    <property type="component" value="Unassembled WGS sequence"/>
</dbReference>
<feature type="region of interest" description="Disordered" evidence="1">
    <location>
        <begin position="40"/>
        <end position="85"/>
    </location>
</feature>
<gene>
    <name evidence="2" type="ORF">CYMTET_4276</name>
</gene>
<evidence type="ECO:0000313" key="3">
    <source>
        <dbReference type="Proteomes" id="UP001190700"/>
    </source>
</evidence>
<evidence type="ECO:0000256" key="1">
    <source>
        <dbReference type="SAM" id="MobiDB-lite"/>
    </source>
</evidence>
<evidence type="ECO:0000313" key="2">
    <source>
        <dbReference type="EMBL" id="KAK3288240.1"/>
    </source>
</evidence>
<sequence>MLTAQDLVRTLDKETEALLEGSRTAHVVIRRDALDAAVGTCQNLGPPHKAPGEEPRTANTASKARSGAGTEGEGQCLAREGRQRQSSWRFPWGAVRLALAAVGSGGWLQYLITYHRDCVEEAGGHTGGLRASTGVKRRLQSEHQRRKRASAAAR</sequence>
<proteinExistence type="predicted"/>
<feature type="region of interest" description="Disordered" evidence="1">
    <location>
        <begin position="124"/>
        <end position="154"/>
    </location>
</feature>
<dbReference type="AlphaFoldDB" id="A0AAE0H1Y1"/>
<keyword evidence="3" id="KW-1185">Reference proteome</keyword>
<name>A0AAE0H1Y1_9CHLO</name>